<dbReference type="InterPro" id="IPR006616">
    <property type="entry name" value="DM9_repeat"/>
</dbReference>
<organism evidence="2 3">
    <name type="scientific">Asterophora parasitica</name>
    <dbReference type="NCBI Taxonomy" id="117018"/>
    <lineage>
        <taxon>Eukaryota</taxon>
        <taxon>Fungi</taxon>
        <taxon>Dikarya</taxon>
        <taxon>Basidiomycota</taxon>
        <taxon>Agaricomycotina</taxon>
        <taxon>Agaricomycetes</taxon>
        <taxon>Agaricomycetidae</taxon>
        <taxon>Agaricales</taxon>
        <taxon>Tricholomatineae</taxon>
        <taxon>Lyophyllaceae</taxon>
        <taxon>Asterophora</taxon>
    </lineage>
</organism>
<feature type="compositionally biased region" description="Low complexity" evidence="1">
    <location>
        <begin position="46"/>
        <end position="62"/>
    </location>
</feature>
<accession>A0A9P7G9B6</accession>
<proteinExistence type="predicted"/>
<name>A0A9P7G9B6_9AGAR</name>
<protein>
    <submittedName>
        <fullName evidence="2">Uncharacterized protein</fullName>
    </submittedName>
</protein>
<feature type="region of interest" description="Disordered" evidence="1">
    <location>
        <begin position="1"/>
        <end position="80"/>
    </location>
</feature>
<evidence type="ECO:0000256" key="1">
    <source>
        <dbReference type="SAM" id="MobiDB-lite"/>
    </source>
</evidence>
<dbReference type="SMART" id="SM00696">
    <property type="entry name" value="DM9"/>
    <property type="match status" value="2"/>
</dbReference>
<dbReference type="OrthoDB" id="2142040at2759"/>
<evidence type="ECO:0000313" key="3">
    <source>
        <dbReference type="Proteomes" id="UP000775547"/>
    </source>
</evidence>
<dbReference type="PANTHER" id="PTHR31649:SF1">
    <property type="entry name" value="FARNESOIC ACID O-METHYL TRANSFERASE DOMAIN-CONTAINING PROTEIN"/>
    <property type="match status" value="1"/>
</dbReference>
<comment type="caution">
    <text evidence="2">The sequence shown here is derived from an EMBL/GenBank/DDBJ whole genome shotgun (WGS) entry which is preliminary data.</text>
</comment>
<dbReference type="PANTHER" id="PTHR31649">
    <property type="entry name" value="AGAP009604-PA"/>
    <property type="match status" value="1"/>
</dbReference>
<reference evidence="2" key="1">
    <citation type="submission" date="2020-07" db="EMBL/GenBank/DDBJ databases">
        <authorList>
            <person name="Nieuwenhuis M."/>
            <person name="Van De Peppel L.J.J."/>
        </authorList>
    </citation>
    <scope>NUCLEOTIDE SEQUENCE</scope>
    <source>
        <strain evidence="2">AP01</strain>
        <tissue evidence="2">Mycelium</tissue>
    </source>
</reference>
<dbReference type="Proteomes" id="UP000775547">
    <property type="component" value="Unassembled WGS sequence"/>
</dbReference>
<evidence type="ECO:0000313" key="2">
    <source>
        <dbReference type="EMBL" id="KAG5646269.1"/>
    </source>
</evidence>
<dbReference type="AlphaFoldDB" id="A0A9P7G9B6"/>
<reference evidence="2" key="2">
    <citation type="submission" date="2021-10" db="EMBL/GenBank/DDBJ databases">
        <title>Phylogenomics reveals ancestral predisposition of the termite-cultivated fungus Termitomyces towards a domesticated lifestyle.</title>
        <authorList>
            <person name="Auxier B."/>
            <person name="Grum-Grzhimaylo A."/>
            <person name="Cardenas M.E."/>
            <person name="Lodge J.D."/>
            <person name="Laessoe T."/>
            <person name="Pedersen O."/>
            <person name="Smith M.E."/>
            <person name="Kuyper T.W."/>
            <person name="Franco-Molano E.A."/>
            <person name="Baroni T.J."/>
            <person name="Aanen D.K."/>
        </authorList>
    </citation>
    <scope>NUCLEOTIDE SEQUENCE</scope>
    <source>
        <strain evidence="2">AP01</strain>
        <tissue evidence="2">Mycelium</tissue>
    </source>
</reference>
<keyword evidence="3" id="KW-1185">Reference proteome</keyword>
<dbReference type="EMBL" id="JABCKV010000023">
    <property type="protein sequence ID" value="KAG5646269.1"/>
    <property type="molecule type" value="Genomic_DNA"/>
</dbReference>
<feature type="compositionally biased region" description="Gly residues" evidence="1">
    <location>
        <begin position="23"/>
        <end position="45"/>
    </location>
</feature>
<sequence>MGTLSHTRGDWAPPITPALWGRIPGGSSGEGHDGGQQQGGYGGGYQQQQPQQQPSYHQPSGGVQQGYSADQKPPQKEEHWYDDKSKIGLGIGGAIGAGLLAGGIAHLVSKHEKDGNDVGRCFLVWLLTFIDDLWQATGRTEWINQARSRTEAFYRDGPRGPATWVLVQGKNYPQYAIEVGREKNVPLYIARAYHDLDTFEVLLGNLPALRWVPTRGKVNVSSLGYNPVEGGHEHDGTPLYIIKAVHGGVYYPGKASATLDGAYIPLGGTEKNIKEYEILCYNH</sequence>
<gene>
    <name evidence="2" type="ORF">DXG03_003865</name>
</gene>
<dbReference type="Pfam" id="PF11901">
    <property type="entry name" value="DM9"/>
    <property type="match status" value="1"/>
</dbReference>